<feature type="non-terminal residue" evidence="1">
    <location>
        <position position="1"/>
    </location>
</feature>
<dbReference type="Proteomes" id="UP001597045">
    <property type="component" value="Unassembled WGS sequence"/>
</dbReference>
<organism evidence="1 2">
    <name type="scientific">Kibdelosporangium lantanae</name>
    <dbReference type="NCBI Taxonomy" id="1497396"/>
    <lineage>
        <taxon>Bacteria</taxon>
        <taxon>Bacillati</taxon>
        <taxon>Actinomycetota</taxon>
        <taxon>Actinomycetes</taxon>
        <taxon>Pseudonocardiales</taxon>
        <taxon>Pseudonocardiaceae</taxon>
        <taxon>Kibdelosporangium</taxon>
    </lineage>
</organism>
<evidence type="ECO:0000313" key="2">
    <source>
        <dbReference type="Proteomes" id="UP001597045"/>
    </source>
</evidence>
<comment type="caution">
    <text evidence="1">The sequence shown here is derived from an EMBL/GenBank/DDBJ whole genome shotgun (WGS) entry which is preliminary data.</text>
</comment>
<proteinExistence type="predicted"/>
<gene>
    <name evidence="1" type="ORF">ACFQ1S_19495</name>
</gene>
<name>A0ABW3M9Z8_9PSEU</name>
<accession>A0ABW3M9Z8</accession>
<reference evidence="2" key="1">
    <citation type="journal article" date="2019" name="Int. J. Syst. Evol. Microbiol.">
        <title>The Global Catalogue of Microorganisms (GCM) 10K type strain sequencing project: providing services to taxonomists for standard genome sequencing and annotation.</title>
        <authorList>
            <consortium name="The Broad Institute Genomics Platform"/>
            <consortium name="The Broad Institute Genome Sequencing Center for Infectious Disease"/>
            <person name="Wu L."/>
            <person name="Ma J."/>
        </authorList>
    </citation>
    <scope>NUCLEOTIDE SEQUENCE [LARGE SCALE GENOMIC DNA]</scope>
    <source>
        <strain evidence="2">JCM 31486</strain>
    </source>
</reference>
<sequence>SGAVATAALKVPNPYSHTTDAVVTIAQRIGDVKPGAHTPSTAFGPDFVRELKDVTVGPITVLS</sequence>
<evidence type="ECO:0000313" key="1">
    <source>
        <dbReference type="EMBL" id="MFD1047567.1"/>
    </source>
</evidence>
<keyword evidence="2" id="KW-1185">Reference proteome</keyword>
<dbReference type="EMBL" id="JBHTIS010001138">
    <property type="protein sequence ID" value="MFD1047567.1"/>
    <property type="molecule type" value="Genomic_DNA"/>
</dbReference>
<protein>
    <submittedName>
        <fullName evidence="1">Uncharacterized protein</fullName>
    </submittedName>
</protein>